<sequence length="235" mass="24924">MDDENFLNPSLVTAYVTNTPPQNRTPQVSSPFQSPVDANHRLFSISSTTASPIRPACIVSSTPFIGRHSSTSDGLLSQADAELPAFNFVNTPSCQPTPVKKPFNATFDVPPSNTALSAPTTQNNPNLTFDVIVAQPLASDTFTASVPSVAAAINTTYNADATQSTVINNTFNAGLRQATAINPPKSNTNNQTFDIAKNNTTFNAEATKVLNTTVDIEPSKSTAVNKTFNAEKTVS</sequence>
<evidence type="ECO:0000313" key="2">
    <source>
        <dbReference type="Proteomes" id="UP000007875"/>
    </source>
</evidence>
<accession>H2YUG8</accession>
<dbReference type="GeneTree" id="ENSGT00660000097239"/>
<proteinExistence type="predicted"/>
<protein>
    <submittedName>
        <fullName evidence="1">Uncharacterized protein</fullName>
    </submittedName>
</protein>
<dbReference type="HOGENOM" id="CLU_1182467_0_0_1"/>
<dbReference type="Proteomes" id="UP000007875">
    <property type="component" value="Unassembled WGS sequence"/>
</dbReference>
<evidence type="ECO:0000313" key="1">
    <source>
        <dbReference type="Ensembl" id="ENSCSAVP00000008978.1"/>
    </source>
</evidence>
<reference evidence="1" key="2">
    <citation type="submission" date="2025-08" db="UniProtKB">
        <authorList>
            <consortium name="Ensembl"/>
        </authorList>
    </citation>
    <scope>IDENTIFICATION</scope>
</reference>
<dbReference type="AlphaFoldDB" id="H2YUG8"/>
<reference evidence="1" key="3">
    <citation type="submission" date="2025-09" db="UniProtKB">
        <authorList>
            <consortium name="Ensembl"/>
        </authorList>
    </citation>
    <scope>IDENTIFICATION</scope>
</reference>
<dbReference type="InParanoid" id="H2YUG8"/>
<name>H2YUG8_CIOSA</name>
<reference evidence="2" key="1">
    <citation type="submission" date="2003-08" db="EMBL/GenBank/DDBJ databases">
        <authorList>
            <person name="Birren B."/>
            <person name="Nusbaum C."/>
            <person name="Abebe A."/>
            <person name="Abouelleil A."/>
            <person name="Adekoya E."/>
            <person name="Ait-zahra M."/>
            <person name="Allen N."/>
            <person name="Allen T."/>
            <person name="An P."/>
            <person name="Anderson M."/>
            <person name="Anderson S."/>
            <person name="Arachchi H."/>
            <person name="Armbruster J."/>
            <person name="Bachantsang P."/>
            <person name="Baldwin J."/>
            <person name="Barry A."/>
            <person name="Bayul T."/>
            <person name="Blitshsteyn B."/>
            <person name="Bloom T."/>
            <person name="Blye J."/>
            <person name="Boguslavskiy L."/>
            <person name="Borowsky M."/>
            <person name="Boukhgalter B."/>
            <person name="Brunache A."/>
            <person name="Butler J."/>
            <person name="Calixte N."/>
            <person name="Calvo S."/>
            <person name="Camarata J."/>
            <person name="Campo K."/>
            <person name="Chang J."/>
            <person name="Cheshatsang Y."/>
            <person name="Citroen M."/>
            <person name="Collymore A."/>
            <person name="Considine T."/>
            <person name="Cook A."/>
            <person name="Cooke P."/>
            <person name="Corum B."/>
            <person name="Cuomo C."/>
            <person name="David R."/>
            <person name="Dawoe T."/>
            <person name="Degray S."/>
            <person name="Dodge S."/>
            <person name="Dooley K."/>
            <person name="Dorje P."/>
            <person name="Dorjee K."/>
            <person name="Dorris L."/>
            <person name="Duffey N."/>
            <person name="Dupes A."/>
            <person name="Elkins T."/>
            <person name="Engels R."/>
            <person name="Erickson J."/>
            <person name="Farina A."/>
            <person name="Faro S."/>
            <person name="Ferreira P."/>
            <person name="Fischer H."/>
            <person name="Fitzgerald M."/>
            <person name="Foley K."/>
            <person name="Gage D."/>
            <person name="Galagan J."/>
            <person name="Gearin G."/>
            <person name="Gnerre S."/>
            <person name="Gnirke A."/>
            <person name="Goyette A."/>
            <person name="Graham J."/>
            <person name="Grandbois E."/>
            <person name="Gyaltsen K."/>
            <person name="Hafez N."/>
            <person name="Hagopian D."/>
            <person name="Hagos B."/>
            <person name="Hall J."/>
            <person name="Hatcher B."/>
            <person name="Heller A."/>
            <person name="Higgins H."/>
            <person name="Honan T."/>
            <person name="Horn A."/>
            <person name="Houde N."/>
            <person name="Hughes L."/>
            <person name="Hulme W."/>
            <person name="Husby E."/>
            <person name="Iliev I."/>
            <person name="Jaffe D."/>
            <person name="Jones C."/>
            <person name="Kamal M."/>
            <person name="Kamat A."/>
            <person name="Kamvysselis M."/>
            <person name="Karlsson E."/>
            <person name="Kells C."/>
            <person name="Kieu A."/>
            <person name="Kisner P."/>
            <person name="Kodira C."/>
            <person name="Kulbokas E."/>
            <person name="Labutti K."/>
            <person name="Lama D."/>
            <person name="Landers T."/>
            <person name="Leger J."/>
            <person name="Levine S."/>
            <person name="Lewis D."/>
            <person name="Lewis T."/>
            <person name="Lindblad-toh K."/>
            <person name="Liu X."/>
            <person name="Lokyitsang T."/>
            <person name="Lokyitsang Y."/>
            <person name="Lucien O."/>
            <person name="Lui A."/>
            <person name="Ma L.J."/>
            <person name="Mabbitt R."/>
            <person name="Macdonald J."/>
            <person name="Maclean C."/>
            <person name="Major J."/>
            <person name="Manning J."/>
            <person name="Marabella R."/>
            <person name="Maru K."/>
            <person name="Matthews C."/>
            <person name="Mauceli E."/>
            <person name="Mccarthy M."/>
            <person name="Mcdonough S."/>
            <person name="Mcghee T."/>
            <person name="Meldrim J."/>
            <person name="Meneus L."/>
            <person name="Mesirov J."/>
            <person name="Mihalev A."/>
            <person name="Mihova T."/>
            <person name="Mikkelsen T."/>
            <person name="Mlenga V."/>
            <person name="Moru K."/>
            <person name="Mozes J."/>
            <person name="Mulrain L."/>
            <person name="Munson G."/>
            <person name="Naylor J."/>
            <person name="Newes C."/>
            <person name="Nguyen C."/>
            <person name="Nguyen N."/>
            <person name="Nguyen T."/>
            <person name="Nicol R."/>
            <person name="Nielsen C."/>
            <person name="Nizzari M."/>
            <person name="Norbu C."/>
            <person name="Norbu N."/>
            <person name="O'donnell P."/>
            <person name="Okoawo O."/>
            <person name="O'leary S."/>
            <person name="Omotosho B."/>
            <person name="O'neill K."/>
            <person name="Osman S."/>
            <person name="Parker S."/>
            <person name="Perrin D."/>
            <person name="Phunkhang P."/>
            <person name="Piqani B."/>
            <person name="Purcell S."/>
            <person name="Rachupka T."/>
            <person name="Ramasamy U."/>
            <person name="Rameau R."/>
            <person name="Ray V."/>
            <person name="Raymond C."/>
            <person name="Retta R."/>
            <person name="Richardson S."/>
            <person name="Rise C."/>
            <person name="Rodriguez J."/>
            <person name="Rogers J."/>
            <person name="Rogov P."/>
            <person name="Rutman M."/>
            <person name="Schupbach R."/>
            <person name="Seaman C."/>
            <person name="Settipalli S."/>
            <person name="Sharpe T."/>
            <person name="Sheridan J."/>
            <person name="Sherpa N."/>
            <person name="Shi J."/>
            <person name="Smirnov S."/>
            <person name="Smith C."/>
            <person name="Sougnez C."/>
            <person name="Spencer B."/>
            <person name="Stalker J."/>
            <person name="Stange-thomann N."/>
            <person name="Stavropoulos S."/>
            <person name="Stetson K."/>
            <person name="Stone C."/>
            <person name="Stone S."/>
            <person name="Stubbs M."/>
            <person name="Talamas J."/>
            <person name="Tchuinga P."/>
            <person name="Tenzing P."/>
            <person name="Tesfaye S."/>
            <person name="Theodore J."/>
            <person name="Thoulutsang Y."/>
            <person name="Topham K."/>
            <person name="Towey S."/>
            <person name="Tsamla T."/>
            <person name="Tsomo N."/>
            <person name="Vallee D."/>
            <person name="Vassiliev H."/>
            <person name="Venkataraman V."/>
            <person name="Vinson J."/>
            <person name="Vo A."/>
            <person name="Wade C."/>
            <person name="Wang S."/>
            <person name="Wangchuk T."/>
            <person name="Wangdi T."/>
            <person name="Whittaker C."/>
            <person name="Wilkinson J."/>
            <person name="Wu Y."/>
            <person name="Wyman D."/>
            <person name="Yadav S."/>
            <person name="Yang S."/>
            <person name="Yang X."/>
            <person name="Yeager S."/>
            <person name="Yee E."/>
            <person name="Young G."/>
            <person name="Zainoun J."/>
            <person name="Zembeck L."/>
            <person name="Zimmer A."/>
            <person name="Zody M."/>
            <person name="Lander E."/>
        </authorList>
    </citation>
    <scope>NUCLEOTIDE SEQUENCE [LARGE SCALE GENOMIC DNA]</scope>
</reference>
<organism evidence="1 2">
    <name type="scientific">Ciona savignyi</name>
    <name type="common">Pacific transparent sea squirt</name>
    <dbReference type="NCBI Taxonomy" id="51511"/>
    <lineage>
        <taxon>Eukaryota</taxon>
        <taxon>Metazoa</taxon>
        <taxon>Chordata</taxon>
        <taxon>Tunicata</taxon>
        <taxon>Ascidiacea</taxon>
        <taxon>Phlebobranchia</taxon>
        <taxon>Cionidae</taxon>
        <taxon>Ciona</taxon>
    </lineage>
</organism>
<dbReference type="Ensembl" id="ENSCSAVT00000009092.1">
    <property type="protein sequence ID" value="ENSCSAVP00000008978.1"/>
    <property type="gene ID" value="ENSCSAVG00000005314.1"/>
</dbReference>
<keyword evidence="2" id="KW-1185">Reference proteome</keyword>